<evidence type="ECO:0000259" key="4">
    <source>
        <dbReference type="Pfam" id="PF25877"/>
    </source>
</evidence>
<accession>A0A226DL67</accession>
<feature type="region of interest" description="Disordered" evidence="3">
    <location>
        <begin position="150"/>
        <end position="202"/>
    </location>
</feature>
<dbReference type="InterPro" id="IPR058889">
    <property type="entry name" value="WHD_SOWAHA-C"/>
</dbReference>
<feature type="compositionally biased region" description="Polar residues" evidence="3">
    <location>
        <begin position="191"/>
        <end position="202"/>
    </location>
</feature>
<comment type="caution">
    <text evidence="5">The sequence shown here is derived from an EMBL/GenBank/DDBJ whole genome shotgun (WGS) entry which is preliminary data.</text>
</comment>
<dbReference type="Proteomes" id="UP000198287">
    <property type="component" value="Unassembled WGS sequence"/>
</dbReference>
<dbReference type="OrthoDB" id="60433at2759"/>
<sequence>MELMNEEDIRQYFISNGGSVRNTDIVNRFRVYLSNPAVRDEARVLFKTYVNKLASVKVENGEKFLVLKRQYFQPTTDVNGNPKQSTYGYGPPSSGGGSTTAMYGSGGNINAQVYNQQPYSAPNNANQLIRRQNSQSQLYGSQFSLSSNYMDPYNNGPANTSQYPAHHNAASSATPANFYPASHYSQPPAPTLSQAHKSPQQQLPLQNISMQQQPIYGSATDFPPEWSSYCSKYSDISPTKICQSTEFIWEQQQWGKGTTPISPSPTRRKIYNFSTNRRITSWNIKT</sequence>
<evidence type="ECO:0000256" key="1">
    <source>
        <dbReference type="ARBA" id="ARBA00022737"/>
    </source>
</evidence>
<feature type="region of interest" description="Disordered" evidence="3">
    <location>
        <begin position="76"/>
        <end position="102"/>
    </location>
</feature>
<dbReference type="AlphaFoldDB" id="A0A226DL67"/>
<keyword evidence="1" id="KW-0677">Repeat</keyword>
<feature type="compositionally biased region" description="Polar residues" evidence="3">
    <location>
        <begin position="156"/>
        <end position="175"/>
    </location>
</feature>
<keyword evidence="2" id="KW-0040">ANK repeat</keyword>
<dbReference type="PANTHER" id="PTHR14491:SF8">
    <property type="entry name" value="ANKYRIN REPEAT DOMAIN-CONTAINING PROTEIN SOWAHD"/>
    <property type="match status" value="1"/>
</dbReference>
<keyword evidence="6" id="KW-1185">Reference proteome</keyword>
<dbReference type="PANTHER" id="PTHR14491">
    <property type="entry name" value="SOSONDOWAH, ISOFORM G"/>
    <property type="match status" value="1"/>
</dbReference>
<protein>
    <submittedName>
        <fullName evidence="5">Ankyrin repeat domain-containing protein SOWAHB</fullName>
    </submittedName>
</protein>
<dbReference type="STRING" id="158441.A0A226DL67"/>
<feature type="domain" description="SOWAHA-C winged helix-turn-helix" evidence="4">
    <location>
        <begin position="5"/>
        <end position="83"/>
    </location>
</feature>
<name>A0A226DL67_FOLCA</name>
<evidence type="ECO:0000256" key="3">
    <source>
        <dbReference type="SAM" id="MobiDB-lite"/>
    </source>
</evidence>
<evidence type="ECO:0000256" key="2">
    <source>
        <dbReference type="ARBA" id="ARBA00023043"/>
    </source>
</evidence>
<evidence type="ECO:0000313" key="5">
    <source>
        <dbReference type="EMBL" id="OXA44956.1"/>
    </source>
</evidence>
<reference evidence="5 6" key="1">
    <citation type="submission" date="2015-12" db="EMBL/GenBank/DDBJ databases">
        <title>The genome of Folsomia candida.</title>
        <authorList>
            <person name="Faddeeva A."/>
            <person name="Derks M.F."/>
            <person name="Anvar Y."/>
            <person name="Smit S."/>
            <person name="Van Straalen N."/>
            <person name="Roelofs D."/>
        </authorList>
    </citation>
    <scope>NUCLEOTIDE SEQUENCE [LARGE SCALE GENOMIC DNA]</scope>
    <source>
        <strain evidence="5 6">VU population</strain>
        <tissue evidence="5">Whole body</tissue>
    </source>
</reference>
<proteinExistence type="predicted"/>
<dbReference type="Pfam" id="PF25877">
    <property type="entry name" value="WHD_SOWAH"/>
    <property type="match status" value="1"/>
</dbReference>
<organism evidence="5 6">
    <name type="scientific">Folsomia candida</name>
    <name type="common">Springtail</name>
    <dbReference type="NCBI Taxonomy" id="158441"/>
    <lineage>
        <taxon>Eukaryota</taxon>
        <taxon>Metazoa</taxon>
        <taxon>Ecdysozoa</taxon>
        <taxon>Arthropoda</taxon>
        <taxon>Hexapoda</taxon>
        <taxon>Collembola</taxon>
        <taxon>Entomobryomorpha</taxon>
        <taxon>Isotomoidea</taxon>
        <taxon>Isotomidae</taxon>
        <taxon>Proisotominae</taxon>
        <taxon>Folsomia</taxon>
    </lineage>
</organism>
<dbReference type="EMBL" id="LNIX01000018">
    <property type="protein sequence ID" value="OXA44956.1"/>
    <property type="molecule type" value="Genomic_DNA"/>
</dbReference>
<gene>
    <name evidence="5" type="ORF">Fcan01_19961</name>
</gene>
<evidence type="ECO:0000313" key="6">
    <source>
        <dbReference type="Proteomes" id="UP000198287"/>
    </source>
</evidence>